<organism evidence="2 3">
    <name type="scientific">Maioricimonas rarisocia</name>
    <dbReference type="NCBI Taxonomy" id="2528026"/>
    <lineage>
        <taxon>Bacteria</taxon>
        <taxon>Pseudomonadati</taxon>
        <taxon>Planctomycetota</taxon>
        <taxon>Planctomycetia</taxon>
        <taxon>Planctomycetales</taxon>
        <taxon>Planctomycetaceae</taxon>
        <taxon>Maioricimonas</taxon>
    </lineage>
</organism>
<dbReference type="AlphaFoldDB" id="A0A517ZDD2"/>
<keyword evidence="3" id="KW-1185">Reference proteome</keyword>
<dbReference type="PANTHER" id="PTHR37489:SF1">
    <property type="entry name" value="DUF3500 DOMAIN-CONTAINING PROTEIN"/>
    <property type="match status" value="1"/>
</dbReference>
<dbReference type="EMBL" id="CP036275">
    <property type="protein sequence ID" value="QDU40481.1"/>
    <property type="molecule type" value="Genomic_DNA"/>
</dbReference>
<reference evidence="2 3" key="1">
    <citation type="submission" date="2019-02" db="EMBL/GenBank/DDBJ databases">
        <title>Deep-cultivation of Planctomycetes and their phenomic and genomic characterization uncovers novel biology.</title>
        <authorList>
            <person name="Wiegand S."/>
            <person name="Jogler M."/>
            <person name="Boedeker C."/>
            <person name="Pinto D."/>
            <person name="Vollmers J."/>
            <person name="Rivas-Marin E."/>
            <person name="Kohn T."/>
            <person name="Peeters S.H."/>
            <person name="Heuer A."/>
            <person name="Rast P."/>
            <person name="Oberbeckmann S."/>
            <person name="Bunk B."/>
            <person name="Jeske O."/>
            <person name="Meyerdierks A."/>
            <person name="Storesund J.E."/>
            <person name="Kallscheuer N."/>
            <person name="Luecker S."/>
            <person name="Lage O.M."/>
            <person name="Pohl T."/>
            <person name="Merkel B.J."/>
            <person name="Hornburger P."/>
            <person name="Mueller R.-W."/>
            <person name="Bruemmer F."/>
            <person name="Labrenz M."/>
            <person name="Spormann A.M."/>
            <person name="Op den Camp H."/>
            <person name="Overmann J."/>
            <person name="Amann R."/>
            <person name="Jetten M.S.M."/>
            <person name="Mascher T."/>
            <person name="Medema M.H."/>
            <person name="Devos D.P."/>
            <person name="Kaster A.-K."/>
            <person name="Ovreas L."/>
            <person name="Rohde M."/>
            <person name="Galperin M.Y."/>
            <person name="Jogler C."/>
        </authorList>
    </citation>
    <scope>NUCLEOTIDE SEQUENCE [LARGE SCALE GENOMIC DNA]</scope>
    <source>
        <strain evidence="2 3">Mal4</strain>
    </source>
</reference>
<dbReference type="Proteomes" id="UP000320496">
    <property type="component" value="Chromosome"/>
</dbReference>
<protein>
    <recommendedName>
        <fullName evidence="4">DUF3500 domain-containing protein</fullName>
    </recommendedName>
</protein>
<gene>
    <name evidence="2" type="ORF">Mal4_48380</name>
</gene>
<evidence type="ECO:0000256" key="1">
    <source>
        <dbReference type="SAM" id="MobiDB-lite"/>
    </source>
</evidence>
<accession>A0A517ZDD2</accession>
<evidence type="ECO:0000313" key="2">
    <source>
        <dbReference type="EMBL" id="QDU40481.1"/>
    </source>
</evidence>
<dbReference type="KEGG" id="mri:Mal4_48380"/>
<feature type="region of interest" description="Disordered" evidence="1">
    <location>
        <begin position="353"/>
        <end position="377"/>
    </location>
</feature>
<evidence type="ECO:0000313" key="3">
    <source>
        <dbReference type="Proteomes" id="UP000320496"/>
    </source>
</evidence>
<evidence type="ECO:0008006" key="4">
    <source>
        <dbReference type="Google" id="ProtNLM"/>
    </source>
</evidence>
<dbReference type="PANTHER" id="PTHR37489">
    <property type="entry name" value="DUF3500 DOMAIN-CONTAINING PROTEIN"/>
    <property type="match status" value="1"/>
</dbReference>
<dbReference type="RefSeq" id="WP_197443754.1">
    <property type="nucleotide sequence ID" value="NZ_CP036275.1"/>
</dbReference>
<dbReference type="Pfam" id="PF12006">
    <property type="entry name" value="DUF3500"/>
    <property type="match status" value="1"/>
</dbReference>
<name>A0A517ZDD2_9PLAN</name>
<proteinExistence type="predicted"/>
<dbReference type="InterPro" id="IPR021889">
    <property type="entry name" value="DUF3500"/>
</dbReference>
<sequence>MLKHRNTHIALAAAAIVVAGLTAYSQQRQRGPGGDRDASLAEPFRGVAAGGEIEKGLFKIESTGVSTKPVVEAADAFLAGLSNEQREKTLFPVDDLEWRKWDNRHRPARQGVGFDEMDEAQRELAFGLLQASLSAKGLKLSKDIMKLNGTLAELADDFDEYGEWLYWITIMGEPSETKPWGWQLDGHHLVINYFVLGDQVVMSPVFVGSEPIRATSGRFEGTVVLQVEQDKGLALIQSLDDDQQAEAILSHTKDGNNALAQAYQDNLNLDYAGIPASKLTEKQQALLLDVVGEFVGNMREGHARVKMDEVEEHLDRTYFAWVGGTEKDHVFYYRVHSPVVLIEFDHQRRVAPFRSSEPSRDHIHAVLRTPNGNDYGKDLLRQHYEQHHHDGSPHHKH</sequence>